<dbReference type="RefSeq" id="WP_211865310.1">
    <property type="nucleotide sequence ID" value="NZ_JAAEDI010000001.1"/>
</dbReference>
<accession>A0ABS5EBC5</accession>
<feature type="region of interest" description="Disordered" evidence="1">
    <location>
        <begin position="45"/>
        <end position="92"/>
    </location>
</feature>
<dbReference type="Proteomes" id="UP000698752">
    <property type="component" value="Unassembled WGS sequence"/>
</dbReference>
<sequence length="172" mass="18586">MSDKDYVFSRLGPTKPSSGDRRELLTIPRKDGSAGRRVVEVVHVRAGDAPPGRAPVRRPGYGSHSETWEHGFPARSATPPLPLPAEPIQTGPAEPVAHIMPMWEPAPVEPEPSPPEPPRPAPMARKRGRPAAVRRVADPFDTADDGMNCLRCGYVVESAREQRGLMTCAACG</sequence>
<evidence type="ECO:0000313" key="2">
    <source>
        <dbReference type="EMBL" id="MBR0648260.1"/>
    </source>
</evidence>
<proteinExistence type="predicted"/>
<dbReference type="EMBL" id="JAAEDI010000001">
    <property type="protein sequence ID" value="MBR0648260.1"/>
    <property type="molecule type" value="Genomic_DNA"/>
</dbReference>
<comment type="caution">
    <text evidence="2">The sequence shown here is derived from an EMBL/GenBank/DDBJ whole genome shotgun (WGS) entry which is preliminary data.</text>
</comment>
<reference evidence="3" key="1">
    <citation type="journal article" date="2021" name="Syst. Appl. Microbiol.">
        <title>Roseomonas hellenica sp. nov., isolated from roots of wild-growing Alkanna tinctoria.</title>
        <authorList>
            <person name="Rat A."/>
            <person name="Naranjo H.D."/>
            <person name="Lebbe L."/>
            <person name="Cnockaert M."/>
            <person name="Krigas N."/>
            <person name="Grigoriadou K."/>
            <person name="Maloupa E."/>
            <person name="Willems A."/>
        </authorList>
    </citation>
    <scope>NUCLEOTIDE SEQUENCE [LARGE SCALE GENOMIC DNA]</scope>
    <source>
        <strain evidence="3">LMG 31159</strain>
    </source>
</reference>
<feature type="region of interest" description="Disordered" evidence="1">
    <location>
        <begin position="104"/>
        <end position="133"/>
    </location>
</feature>
<feature type="compositionally biased region" description="Pro residues" evidence="1">
    <location>
        <begin position="107"/>
        <end position="121"/>
    </location>
</feature>
<protein>
    <submittedName>
        <fullName evidence="2">Uncharacterized protein</fullName>
    </submittedName>
</protein>
<organism evidence="2 3">
    <name type="scientific">Neoroseomonas terrae</name>
    <dbReference type="NCBI Taxonomy" id="424799"/>
    <lineage>
        <taxon>Bacteria</taxon>
        <taxon>Pseudomonadati</taxon>
        <taxon>Pseudomonadota</taxon>
        <taxon>Alphaproteobacteria</taxon>
        <taxon>Acetobacterales</taxon>
        <taxon>Acetobacteraceae</taxon>
        <taxon>Neoroseomonas</taxon>
    </lineage>
</organism>
<keyword evidence="3" id="KW-1185">Reference proteome</keyword>
<feature type="region of interest" description="Disordered" evidence="1">
    <location>
        <begin position="1"/>
        <end position="22"/>
    </location>
</feature>
<name>A0ABS5EBC5_9PROT</name>
<evidence type="ECO:0000256" key="1">
    <source>
        <dbReference type="SAM" id="MobiDB-lite"/>
    </source>
</evidence>
<evidence type="ECO:0000313" key="3">
    <source>
        <dbReference type="Proteomes" id="UP000698752"/>
    </source>
</evidence>
<gene>
    <name evidence="2" type="ORF">GXW78_01170</name>
</gene>